<dbReference type="EMBL" id="SJPM01000052">
    <property type="protein sequence ID" value="TWT78604.1"/>
    <property type="molecule type" value="Genomic_DNA"/>
</dbReference>
<accession>A0A5C5YUE5</accession>
<name>A0A5C5YUE5_9BACT</name>
<sequence length="106" mass="11680">MHSPPGAFHRDASSRLRYEIDSIDQIEYPEYASRIAQHFGLRPACELIAGPGEMFCDYTDGTNEIEVAWDTWSGLFATAKSEASETLVRSIAVYLGYTPSDQADGG</sequence>
<reference evidence="1 2" key="1">
    <citation type="submission" date="2019-02" db="EMBL/GenBank/DDBJ databases">
        <title>Deep-cultivation of Planctomycetes and their phenomic and genomic characterization uncovers novel biology.</title>
        <authorList>
            <person name="Wiegand S."/>
            <person name="Jogler M."/>
            <person name="Boedeker C."/>
            <person name="Pinto D."/>
            <person name="Vollmers J."/>
            <person name="Rivas-Marin E."/>
            <person name="Kohn T."/>
            <person name="Peeters S.H."/>
            <person name="Heuer A."/>
            <person name="Rast P."/>
            <person name="Oberbeckmann S."/>
            <person name="Bunk B."/>
            <person name="Jeske O."/>
            <person name="Meyerdierks A."/>
            <person name="Storesund J.E."/>
            <person name="Kallscheuer N."/>
            <person name="Luecker S."/>
            <person name="Lage O.M."/>
            <person name="Pohl T."/>
            <person name="Merkel B.J."/>
            <person name="Hornburger P."/>
            <person name="Mueller R.-W."/>
            <person name="Bruemmer F."/>
            <person name="Labrenz M."/>
            <person name="Spormann A.M."/>
            <person name="Op Den Camp H."/>
            <person name="Overmann J."/>
            <person name="Amann R."/>
            <person name="Jetten M.S.M."/>
            <person name="Mascher T."/>
            <person name="Medema M.H."/>
            <person name="Devos D.P."/>
            <person name="Kaster A.-K."/>
            <person name="Ovreas L."/>
            <person name="Rohde M."/>
            <person name="Galperin M.Y."/>
            <person name="Jogler C."/>
        </authorList>
    </citation>
    <scope>NUCLEOTIDE SEQUENCE [LARGE SCALE GENOMIC DNA]</scope>
    <source>
        <strain evidence="1 2">Pla100</strain>
    </source>
</reference>
<dbReference type="RefSeq" id="WP_146583060.1">
    <property type="nucleotide sequence ID" value="NZ_SJPM01000052.1"/>
</dbReference>
<gene>
    <name evidence="1" type="ORF">Pla100_62960</name>
</gene>
<evidence type="ECO:0000313" key="2">
    <source>
        <dbReference type="Proteomes" id="UP000316213"/>
    </source>
</evidence>
<protein>
    <submittedName>
        <fullName evidence="1">Uncharacterized protein</fullName>
    </submittedName>
</protein>
<keyword evidence="2" id="KW-1185">Reference proteome</keyword>
<dbReference type="AlphaFoldDB" id="A0A5C5YUE5"/>
<proteinExistence type="predicted"/>
<organism evidence="1 2">
    <name type="scientific">Neorhodopirellula pilleata</name>
    <dbReference type="NCBI Taxonomy" id="2714738"/>
    <lineage>
        <taxon>Bacteria</taxon>
        <taxon>Pseudomonadati</taxon>
        <taxon>Planctomycetota</taxon>
        <taxon>Planctomycetia</taxon>
        <taxon>Pirellulales</taxon>
        <taxon>Pirellulaceae</taxon>
        <taxon>Neorhodopirellula</taxon>
    </lineage>
</organism>
<comment type="caution">
    <text evidence="1">The sequence shown here is derived from an EMBL/GenBank/DDBJ whole genome shotgun (WGS) entry which is preliminary data.</text>
</comment>
<dbReference type="OrthoDB" id="285979at2"/>
<evidence type="ECO:0000313" key="1">
    <source>
        <dbReference type="EMBL" id="TWT78604.1"/>
    </source>
</evidence>
<dbReference type="Proteomes" id="UP000316213">
    <property type="component" value="Unassembled WGS sequence"/>
</dbReference>